<gene>
    <name evidence="2" type="ORF">BBAD15_g8603</name>
</gene>
<sequence>MFEDNDYKLYVIVNRNADLSVQMNAVGHLCGGIMLKVDKPEFHDYPNQDSGLSAWMNHYPVVVLQSKNSSQLATTLEKCGAEGVLYNFFTTTMLSHSSEQQIKDTRETPFAELDFVGIALYGETEKLKPLTKKFSVFKVQQRNYSGPLPVIIDASGRCDGNSVTTLWLTKVANFLSKPGAIVSDNPLHFKNVTGFFFRAVPTEFLSSVLSRSRPDSPGRYHRPGQTILYMSPVREWAMLAVAAHMRKDGKSRMLVPLHVEGALVLDQRDEYSCQALGINRELSNHCWLSALQQNIEPPSWQNADQARLSNADGIIDRSRSIPDGWHLNLFRWNDLGGPQVTVCGEPISVPLPEKVDL</sequence>
<comment type="caution">
    <text evidence="2">The sequence shown here is derived from an EMBL/GenBank/DDBJ whole genome shotgun (WGS) entry which is preliminary data.</text>
</comment>
<dbReference type="InterPro" id="IPR023476">
    <property type="entry name" value="Pep_tRNA_hydro_II_dom_sf"/>
</dbReference>
<evidence type="ECO:0000313" key="3">
    <source>
        <dbReference type="Proteomes" id="UP000030106"/>
    </source>
</evidence>
<accession>A0A0A2VIX8</accession>
<dbReference type="Pfam" id="PF08808">
    <property type="entry name" value="RES"/>
    <property type="match status" value="1"/>
</dbReference>
<dbReference type="EMBL" id="ANFO01000875">
    <property type="protein sequence ID" value="KGQ06080.1"/>
    <property type="molecule type" value="Genomic_DNA"/>
</dbReference>
<evidence type="ECO:0000259" key="1">
    <source>
        <dbReference type="Pfam" id="PF08808"/>
    </source>
</evidence>
<dbReference type="InterPro" id="IPR018988">
    <property type="entry name" value="DUF2000"/>
</dbReference>
<dbReference type="Proteomes" id="UP000030106">
    <property type="component" value="Unassembled WGS sequence"/>
</dbReference>
<dbReference type="Gene3D" id="3.40.1490.10">
    <property type="entry name" value="Bit1"/>
    <property type="match status" value="1"/>
</dbReference>
<evidence type="ECO:0000313" key="2">
    <source>
        <dbReference type="EMBL" id="KGQ06080.1"/>
    </source>
</evidence>
<dbReference type="Pfam" id="PF09391">
    <property type="entry name" value="DUF2000"/>
    <property type="match status" value="1"/>
</dbReference>
<proteinExistence type="predicted"/>
<dbReference type="InterPro" id="IPR014914">
    <property type="entry name" value="RES_dom"/>
</dbReference>
<feature type="domain" description="RES" evidence="1">
    <location>
        <begin position="212"/>
        <end position="333"/>
    </location>
</feature>
<dbReference type="HOGENOM" id="CLU_776093_0_0_1"/>
<organism evidence="2 3">
    <name type="scientific">Beauveria bassiana D1-5</name>
    <dbReference type="NCBI Taxonomy" id="1245745"/>
    <lineage>
        <taxon>Eukaryota</taxon>
        <taxon>Fungi</taxon>
        <taxon>Dikarya</taxon>
        <taxon>Ascomycota</taxon>
        <taxon>Pezizomycotina</taxon>
        <taxon>Sordariomycetes</taxon>
        <taxon>Hypocreomycetidae</taxon>
        <taxon>Hypocreales</taxon>
        <taxon>Cordycipitaceae</taxon>
        <taxon>Beauveria</taxon>
    </lineage>
</organism>
<dbReference type="SUPFAM" id="SSF102462">
    <property type="entry name" value="Peptidyl-tRNA hydrolase II"/>
    <property type="match status" value="1"/>
</dbReference>
<name>A0A0A2VIX8_BEABA</name>
<reference evidence="2 3" key="1">
    <citation type="submission" date="2012-10" db="EMBL/GenBank/DDBJ databases">
        <title>Genome sequencing and analysis of entomopathogenic fungi Beauveria bassiana D1-5.</title>
        <authorList>
            <person name="Li Q."/>
            <person name="Wang L."/>
            <person name="Zhang Z."/>
            <person name="Wang Q."/>
            <person name="Ren J."/>
            <person name="Wang M."/>
            <person name="Xu W."/>
            <person name="Wang J."/>
            <person name="Lu Y."/>
            <person name="Du Q."/>
            <person name="Sun Z."/>
        </authorList>
    </citation>
    <scope>NUCLEOTIDE SEQUENCE [LARGE SCALE GENOMIC DNA]</scope>
    <source>
        <strain evidence="2 3">D1-5</strain>
    </source>
</reference>
<protein>
    <recommendedName>
        <fullName evidence="1">RES domain-containing protein</fullName>
    </recommendedName>
</protein>
<dbReference type="AlphaFoldDB" id="A0A0A2VIX8"/>